<keyword evidence="4" id="KW-1185">Reference proteome</keyword>
<name>A0A6N9USZ7_9ACTN</name>
<dbReference type="SUPFAM" id="SSF50998">
    <property type="entry name" value="Quinoprotein alcohol dehydrogenase-like"/>
    <property type="match status" value="1"/>
</dbReference>
<reference evidence="3 4" key="1">
    <citation type="submission" date="2020-01" db="EMBL/GenBank/DDBJ databases">
        <title>Insect and environment-associated Actinomycetes.</title>
        <authorList>
            <person name="Currrie C."/>
            <person name="Chevrette M."/>
            <person name="Carlson C."/>
            <person name="Stubbendieck R."/>
            <person name="Wendt-Pienkowski E."/>
        </authorList>
    </citation>
    <scope>NUCLEOTIDE SEQUENCE [LARGE SCALE GENOMIC DNA]</scope>
    <source>
        <strain evidence="3 4">SID14172</strain>
    </source>
</reference>
<sequence>MAGAGTDSPLRLPRAAAAGLGLLTGFTGGLVVTSVVLLVMDGPLFATFVVLVLAGLIGFFFTAFGTDILRRRPWSATCGVLAGVVAATSMFVWYRSNRIEEVWAVPYDRPGAPEAVGAWVTPDLAVRARADLVTAYRIGDGSVAWTWEPPGRDTVCAMSSAAHDGLGLIGHASAGRPCATTVALDLRQGTTRWAHHDEATDPFKAERFVMGLALTGDVAVVRHGSGWRGLSTADGHELWRAEAGAGCRPAFVDAAPGSVVAVAHCASDPGADRAAALRLAPGTGAVVTRTALPVRDPGTRYAVLSADPLVLWVGESEERGTRAVLVIDDRGAVRTTIPAEADDHTLLVEDFDPLGTPTFEARPLPAAVVTRGLLIAPAVKPGDRRVIHDRNGSFFAYDGRLVAVSLDDGSRRWTSDLDDETRGITVSDGSVWALGRDELFRIDPVDGRRVRTLDGLGHALPVGLTVRGDRYLVVAEDGTGPLPPVRALRPDFVVF</sequence>
<feature type="transmembrane region" description="Helical" evidence="1">
    <location>
        <begin position="44"/>
        <end position="64"/>
    </location>
</feature>
<evidence type="ECO:0000256" key="1">
    <source>
        <dbReference type="SAM" id="Phobius"/>
    </source>
</evidence>
<gene>
    <name evidence="3" type="ORF">G3I46_17080</name>
</gene>
<protein>
    <submittedName>
        <fullName evidence="3">PQQ-like beta-propeller repeat protein</fullName>
    </submittedName>
</protein>
<dbReference type="InterPro" id="IPR011047">
    <property type="entry name" value="Quinoprotein_ADH-like_sf"/>
</dbReference>
<dbReference type="EMBL" id="JAAGMB010000371">
    <property type="protein sequence ID" value="NEB18202.1"/>
    <property type="molecule type" value="Genomic_DNA"/>
</dbReference>
<dbReference type="InterPro" id="IPR015943">
    <property type="entry name" value="WD40/YVTN_repeat-like_dom_sf"/>
</dbReference>
<dbReference type="InterPro" id="IPR002372">
    <property type="entry name" value="PQQ_rpt_dom"/>
</dbReference>
<feature type="transmembrane region" description="Helical" evidence="1">
    <location>
        <begin position="12"/>
        <end position="38"/>
    </location>
</feature>
<proteinExistence type="predicted"/>
<evidence type="ECO:0000313" key="4">
    <source>
        <dbReference type="Proteomes" id="UP000469545"/>
    </source>
</evidence>
<dbReference type="Proteomes" id="UP000469545">
    <property type="component" value="Unassembled WGS sequence"/>
</dbReference>
<feature type="domain" description="Pyrrolo-quinoline quinone repeat" evidence="2">
    <location>
        <begin position="398"/>
        <end position="479"/>
    </location>
</feature>
<dbReference type="Pfam" id="PF13360">
    <property type="entry name" value="PQQ_2"/>
    <property type="match status" value="1"/>
</dbReference>
<dbReference type="AlphaFoldDB" id="A0A6N9USZ7"/>
<evidence type="ECO:0000313" key="3">
    <source>
        <dbReference type="EMBL" id="NEB18202.1"/>
    </source>
</evidence>
<organism evidence="3 4">
    <name type="scientific">Streptomyces coelicoflavus</name>
    <dbReference type="NCBI Taxonomy" id="285562"/>
    <lineage>
        <taxon>Bacteria</taxon>
        <taxon>Bacillati</taxon>
        <taxon>Actinomycetota</taxon>
        <taxon>Actinomycetes</taxon>
        <taxon>Kitasatosporales</taxon>
        <taxon>Streptomycetaceae</taxon>
        <taxon>Streptomyces</taxon>
    </lineage>
</organism>
<accession>A0A6N9USZ7</accession>
<keyword evidence="1" id="KW-1133">Transmembrane helix</keyword>
<evidence type="ECO:0000259" key="2">
    <source>
        <dbReference type="Pfam" id="PF13360"/>
    </source>
</evidence>
<keyword evidence="1" id="KW-0812">Transmembrane</keyword>
<keyword evidence="1" id="KW-0472">Membrane</keyword>
<comment type="caution">
    <text evidence="3">The sequence shown here is derived from an EMBL/GenBank/DDBJ whole genome shotgun (WGS) entry which is preliminary data.</text>
</comment>
<dbReference type="Gene3D" id="2.130.10.10">
    <property type="entry name" value="YVTN repeat-like/Quinoprotein amine dehydrogenase"/>
    <property type="match status" value="2"/>
</dbReference>
<dbReference type="RefSeq" id="WP_164140597.1">
    <property type="nucleotide sequence ID" value="NZ_JAAGMB010000371.1"/>
</dbReference>